<dbReference type="AlphaFoldDB" id="A0A917ZGX3"/>
<comment type="caution">
    <text evidence="2">The sequence shown here is derived from an EMBL/GenBank/DDBJ whole genome shotgun (WGS) entry which is preliminary data.</text>
</comment>
<evidence type="ECO:0000313" key="3">
    <source>
        <dbReference type="Proteomes" id="UP000599578"/>
    </source>
</evidence>
<feature type="region of interest" description="Disordered" evidence="1">
    <location>
        <begin position="17"/>
        <end position="51"/>
    </location>
</feature>
<feature type="compositionally biased region" description="Polar residues" evidence="1">
    <location>
        <begin position="18"/>
        <end position="32"/>
    </location>
</feature>
<protein>
    <submittedName>
        <fullName evidence="2">Uncharacterized protein</fullName>
    </submittedName>
</protein>
<organism evidence="2 3">
    <name type="scientific">Marinobacterium nitratireducens</name>
    <dbReference type="NCBI Taxonomy" id="518897"/>
    <lineage>
        <taxon>Bacteria</taxon>
        <taxon>Pseudomonadati</taxon>
        <taxon>Pseudomonadota</taxon>
        <taxon>Gammaproteobacteria</taxon>
        <taxon>Oceanospirillales</taxon>
        <taxon>Oceanospirillaceae</taxon>
        <taxon>Marinobacterium</taxon>
    </lineage>
</organism>
<proteinExistence type="predicted"/>
<reference evidence="2 3" key="1">
    <citation type="journal article" date="2014" name="Int. J. Syst. Evol. Microbiol.">
        <title>Complete genome sequence of Corynebacterium casei LMG S-19264T (=DSM 44701T), isolated from a smear-ripened cheese.</title>
        <authorList>
            <consortium name="US DOE Joint Genome Institute (JGI-PGF)"/>
            <person name="Walter F."/>
            <person name="Albersmeier A."/>
            <person name="Kalinowski J."/>
            <person name="Ruckert C."/>
        </authorList>
    </citation>
    <scope>NUCLEOTIDE SEQUENCE [LARGE SCALE GENOMIC DNA]</scope>
    <source>
        <strain evidence="2 3">CGMCC 1.7286</strain>
    </source>
</reference>
<sequence length="74" mass="7736">MGVGYLKQMPRGALILKTRNSSNGGDLEQGTNGVPEPESGRGRGTPQGLFAGSDYGNLSALKLPFRCTPGCQKP</sequence>
<accession>A0A917ZGX3</accession>
<dbReference type="EMBL" id="BMLT01000006">
    <property type="protein sequence ID" value="GGO82810.1"/>
    <property type="molecule type" value="Genomic_DNA"/>
</dbReference>
<dbReference type="Proteomes" id="UP000599578">
    <property type="component" value="Unassembled WGS sequence"/>
</dbReference>
<evidence type="ECO:0000313" key="2">
    <source>
        <dbReference type="EMBL" id="GGO82810.1"/>
    </source>
</evidence>
<name>A0A917ZGX3_9GAMM</name>
<gene>
    <name evidence="2" type="ORF">GCM10011348_25030</name>
</gene>
<keyword evidence="3" id="KW-1185">Reference proteome</keyword>
<evidence type="ECO:0000256" key="1">
    <source>
        <dbReference type="SAM" id="MobiDB-lite"/>
    </source>
</evidence>